<evidence type="ECO:0000256" key="1">
    <source>
        <dbReference type="SAM" id="MobiDB-lite"/>
    </source>
</evidence>
<evidence type="ECO:0000313" key="2">
    <source>
        <dbReference type="EMBL" id="CAH3177634.1"/>
    </source>
</evidence>
<comment type="caution">
    <text evidence="2">The sequence shown here is derived from an EMBL/GenBank/DDBJ whole genome shotgun (WGS) entry which is preliminary data.</text>
</comment>
<feature type="compositionally biased region" description="Basic residues" evidence="1">
    <location>
        <begin position="119"/>
        <end position="135"/>
    </location>
</feature>
<evidence type="ECO:0008006" key="4">
    <source>
        <dbReference type="Google" id="ProtNLM"/>
    </source>
</evidence>
<dbReference type="Proteomes" id="UP001159405">
    <property type="component" value="Unassembled WGS sequence"/>
</dbReference>
<sequence length="425" mass="48589">MCSSCFSNTKYTCLKCTIPICNKCSTFELDENTEKWAAGRCVGYCEPCFREKISGDGGKNEQPDQEKVTLEKPVSGQPESFPSLPQPLFWKIMSVKVVHCEEQDRLSDSDEDVDEHKEKRGKSSNKKQKKPGRKPRWSQELLNDFIDIIVSTDEYKTKLIFRNIKCQQNGEIYERIRDEMKKRTAAREENFYFTIDQLRSKFKKCVSECKKAALTSKSGTGIKRFQEDKSYGEWFQKLYEIVKSRDSCQPEQAIEPTQFYRTQVSTCSTPTEDTSESEASSSNQSKNVFVPIKEPKRKSNRDDPICEAIKLMKTIAEKDPSRDLINFIKDDMEKSREHELKLMQMMLSCGNQKPSWGQSYGSKVGNLGFSSPPCSFNDGLSLHHAQPHAFAPEGGMNQGVQNYQFRPISPASSRTTSDNPVYRSL</sequence>
<dbReference type="EMBL" id="CALNXK010000228">
    <property type="protein sequence ID" value="CAH3177634.1"/>
    <property type="molecule type" value="Genomic_DNA"/>
</dbReference>
<feature type="compositionally biased region" description="Basic and acidic residues" evidence="1">
    <location>
        <begin position="55"/>
        <end position="70"/>
    </location>
</feature>
<accession>A0ABN8RE29</accession>
<proteinExistence type="predicted"/>
<name>A0ABN8RE29_9CNID</name>
<reference evidence="2 3" key="1">
    <citation type="submission" date="2022-05" db="EMBL/GenBank/DDBJ databases">
        <authorList>
            <consortium name="Genoscope - CEA"/>
            <person name="William W."/>
        </authorList>
    </citation>
    <scope>NUCLEOTIDE SEQUENCE [LARGE SCALE GENOMIC DNA]</scope>
</reference>
<protein>
    <recommendedName>
        <fullName evidence="4">MADF domain-containing protein</fullName>
    </recommendedName>
</protein>
<evidence type="ECO:0000313" key="3">
    <source>
        <dbReference type="Proteomes" id="UP001159405"/>
    </source>
</evidence>
<feature type="region of interest" description="Disordered" evidence="1">
    <location>
        <begin position="108"/>
        <end position="135"/>
    </location>
</feature>
<feature type="region of interest" description="Disordered" evidence="1">
    <location>
        <begin position="55"/>
        <end position="81"/>
    </location>
</feature>
<feature type="region of interest" description="Disordered" evidence="1">
    <location>
        <begin position="264"/>
        <end position="285"/>
    </location>
</feature>
<keyword evidence="3" id="KW-1185">Reference proteome</keyword>
<feature type="compositionally biased region" description="Basic and acidic residues" evidence="1">
    <location>
        <begin position="108"/>
        <end position="118"/>
    </location>
</feature>
<organism evidence="2 3">
    <name type="scientific">Porites lobata</name>
    <dbReference type="NCBI Taxonomy" id="104759"/>
    <lineage>
        <taxon>Eukaryota</taxon>
        <taxon>Metazoa</taxon>
        <taxon>Cnidaria</taxon>
        <taxon>Anthozoa</taxon>
        <taxon>Hexacorallia</taxon>
        <taxon>Scleractinia</taxon>
        <taxon>Fungiina</taxon>
        <taxon>Poritidae</taxon>
        <taxon>Porites</taxon>
    </lineage>
</organism>
<feature type="compositionally biased region" description="Low complexity" evidence="1">
    <location>
        <begin position="265"/>
        <end position="285"/>
    </location>
</feature>
<gene>
    <name evidence="2" type="ORF">PLOB_00019469</name>
</gene>